<dbReference type="PROSITE" id="PS51257">
    <property type="entry name" value="PROKAR_LIPOPROTEIN"/>
    <property type="match status" value="1"/>
</dbReference>
<keyword evidence="2" id="KW-0732">Signal</keyword>
<feature type="signal peptide" evidence="2">
    <location>
        <begin position="1"/>
        <end position="24"/>
    </location>
</feature>
<dbReference type="AlphaFoldDB" id="A0A2P8EEP6"/>
<feature type="chain" id="PRO_5015180114" description="Lipoprotein" evidence="2">
    <location>
        <begin position="25"/>
        <end position="260"/>
    </location>
</feature>
<reference evidence="3 4" key="1">
    <citation type="submission" date="2018-03" db="EMBL/GenBank/DDBJ databases">
        <title>Genomic Encyclopedia of Archaeal and Bacterial Type Strains, Phase II (KMG-II): from individual species to whole genera.</title>
        <authorList>
            <person name="Goeker M."/>
        </authorList>
    </citation>
    <scope>NUCLEOTIDE SEQUENCE [LARGE SCALE GENOMIC DNA]</scope>
    <source>
        <strain evidence="3 4">DSM 28057</strain>
    </source>
</reference>
<sequence length="260" mass="28492">MFKKRYGFFSLMVFLVMGSCLSDASDENGQDLSTSGDAVFLLIDEDSIDNGNEPNNFSDVDVNDQIARIGLRDQLRFFKQNVGSRIDLYTGQVGDEGWFALTSIPNRWVNAGPTENGLRNYLAPGPGLGSPNVDDDREVLLDEIPNVIPLRATALKMLVGQTVLAVVYDSDISINYSPIEGNLKGENLGIVAFRVIEVRERVDGSSSSLPVVSIEIMDADLVINRNMVLFSNVPRPSSSSEPFDIRPPSNVNSPEFIDAN</sequence>
<evidence type="ECO:0000256" key="1">
    <source>
        <dbReference type="SAM" id="MobiDB-lite"/>
    </source>
</evidence>
<gene>
    <name evidence="3" type="ORF">CLV48_101890</name>
</gene>
<dbReference type="Proteomes" id="UP000240708">
    <property type="component" value="Unassembled WGS sequence"/>
</dbReference>
<name>A0A2P8EEP6_9BACT</name>
<feature type="region of interest" description="Disordered" evidence="1">
    <location>
        <begin position="235"/>
        <end position="260"/>
    </location>
</feature>
<comment type="caution">
    <text evidence="3">The sequence shown here is derived from an EMBL/GenBank/DDBJ whole genome shotgun (WGS) entry which is preliminary data.</text>
</comment>
<organism evidence="3 4">
    <name type="scientific">Cecembia rubra</name>
    <dbReference type="NCBI Taxonomy" id="1485585"/>
    <lineage>
        <taxon>Bacteria</taxon>
        <taxon>Pseudomonadati</taxon>
        <taxon>Bacteroidota</taxon>
        <taxon>Cytophagia</taxon>
        <taxon>Cytophagales</taxon>
        <taxon>Cyclobacteriaceae</taxon>
        <taxon>Cecembia</taxon>
    </lineage>
</organism>
<keyword evidence="4" id="KW-1185">Reference proteome</keyword>
<dbReference type="OrthoDB" id="1442058at2"/>
<dbReference type="RefSeq" id="WP_106565978.1">
    <property type="nucleotide sequence ID" value="NZ_JAUVYL010000054.1"/>
</dbReference>
<accession>A0A2P8EEP6</accession>
<evidence type="ECO:0008006" key="5">
    <source>
        <dbReference type="Google" id="ProtNLM"/>
    </source>
</evidence>
<proteinExistence type="predicted"/>
<evidence type="ECO:0000256" key="2">
    <source>
        <dbReference type="SAM" id="SignalP"/>
    </source>
</evidence>
<evidence type="ECO:0000313" key="4">
    <source>
        <dbReference type="Proteomes" id="UP000240708"/>
    </source>
</evidence>
<dbReference type="EMBL" id="PYGF01000001">
    <property type="protein sequence ID" value="PSL07949.1"/>
    <property type="molecule type" value="Genomic_DNA"/>
</dbReference>
<evidence type="ECO:0000313" key="3">
    <source>
        <dbReference type="EMBL" id="PSL07949.1"/>
    </source>
</evidence>
<protein>
    <recommendedName>
        <fullName evidence="5">Lipoprotein</fullName>
    </recommendedName>
</protein>